<dbReference type="Gene3D" id="3.40.640.10">
    <property type="entry name" value="Type I PLP-dependent aspartate aminotransferase-like (Major domain)"/>
    <property type="match status" value="1"/>
</dbReference>
<comment type="catalytic activity">
    <reaction evidence="6 8">
        <text>(sulfur carrier)-H + L-cysteine = (sulfur carrier)-SH + L-alanine</text>
        <dbReference type="Rhea" id="RHEA:43892"/>
        <dbReference type="Rhea" id="RHEA-COMP:14737"/>
        <dbReference type="Rhea" id="RHEA-COMP:14739"/>
        <dbReference type="ChEBI" id="CHEBI:29917"/>
        <dbReference type="ChEBI" id="CHEBI:35235"/>
        <dbReference type="ChEBI" id="CHEBI:57972"/>
        <dbReference type="ChEBI" id="CHEBI:64428"/>
        <dbReference type="EC" id="2.8.1.7"/>
    </reaction>
</comment>
<sequence length="433" mass="46041">MTGTSETNHAPTAAEIDLWREDFPLLATEVNGRPLAYLDSGATSQKPRAVLDAERHYYENLNAAVHRGAHTLAAEATVLFEDARATVADFVGAEEDEIVWTSNATEALNLVAYAFSNASVGRGGAAAERFRLGVGDEIVVTEMEHHANLIPWQELAFRTGATLRYIPVGDDGALRMDATDEVITARTRLLAFTHVSNVLGLINPVEDLVAQARAVGAFVVLDACQSVPHLPVDLKSLDVDFAAFSGHKMLAPTGIGALYGRRELLASMPPFLTGGSMITTVTMEAAEYLPPPQRFEAGTQKVSQAIALAAAVEYLKGIGMERIAAHEDELGARLLAGLSEIPGVTVLGGSAPGPRVGAASFDLAGVHAHDVGQFLDDQGIAIRVGHHCAQPLHRRLGITASTRASTYLYNTTEEVDRFLHGVAATASFFGVKA</sequence>
<dbReference type="PANTHER" id="PTHR43586">
    <property type="entry name" value="CYSTEINE DESULFURASE"/>
    <property type="match status" value="1"/>
</dbReference>
<dbReference type="RefSeq" id="WP_344227861.1">
    <property type="nucleotide sequence ID" value="NZ_BAAALH010000002.1"/>
</dbReference>
<dbReference type="InterPro" id="IPR015421">
    <property type="entry name" value="PyrdxlP-dep_Trfase_major"/>
</dbReference>
<evidence type="ECO:0000256" key="6">
    <source>
        <dbReference type="ARBA" id="ARBA00050776"/>
    </source>
</evidence>
<accession>A0ABV8XVV6</accession>
<evidence type="ECO:0000259" key="9">
    <source>
        <dbReference type="Pfam" id="PF00266"/>
    </source>
</evidence>
<proteinExistence type="inferred from homology"/>
<dbReference type="InterPro" id="IPR015424">
    <property type="entry name" value="PyrdxlP-dep_Trfase"/>
</dbReference>
<dbReference type="PANTHER" id="PTHR43586:SF8">
    <property type="entry name" value="CYSTEINE DESULFURASE 1, CHLOROPLASTIC"/>
    <property type="match status" value="1"/>
</dbReference>
<evidence type="ECO:0000313" key="11">
    <source>
        <dbReference type="Proteomes" id="UP001595965"/>
    </source>
</evidence>
<dbReference type="Pfam" id="PF00266">
    <property type="entry name" value="Aminotran_5"/>
    <property type="match status" value="1"/>
</dbReference>
<evidence type="ECO:0000256" key="3">
    <source>
        <dbReference type="ARBA" id="ARBA00012239"/>
    </source>
</evidence>
<evidence type="ECO:0000256" key="7">
    <source>
        <dbReference type="RuleBase" id="RU004504"/>
    </source>
</evidence>
<protein>
    <recommendedName>
        <fullName evidence="3 8">Cysteine desulfurase</fullName>
        <ecNumber evidence="3 8">2.8.1.7</ecNumber>
    </recommendedName>
</protein>
<evidence type="ECO:0000313" key="10">
    <source>
        <dbReference type="EMBL" id="MFC4429736.1"/>
    </source>
</evidence>
<keyword evidence="5 8" id="KW-0663">Pyridoxal phosphate</keyword>
<name>A0ABV8XVV6_9MICC</name>
<dbReference type="InterPro" id="IPR015422">
    <property type="entry name" value="PyrdxlP-dep_Trfase_small"/>
</dbReference>
<keyword evidence="4 8" id="KW-0808">Transferase</keyword>
<keyword evidence="11" id="KW-1185">Reference proteome</keyword>
<reference evidence="11" key="1">
    <citation type="journal article" date="2019" name="Int. J. Syst. Evol. Microbiol.">
        <title>The Global Catalogue of Microorganisms (GCM) 10K type strain sequencing project: providing services to taxonomists for standard genome sequencing and annotation.</title>
        <authorList>
            <consortium name="The Broad Institute Genomics Platform"/>
            <consortium name="The Broad Institute Genome Sequencing Center for Infectious Disease"/>
            <person name="Wu L."/>
            <person name="Ma J."/>
        </authorList>
    </citation>
    <scope>NUCLEOTIDE SEQUENCE [LARGE SCALE GENOMIC DNA]</scope>
    <source>
        <strain evidence="11">CGMCC 1.12125</strain>
    </source>
</reference>
<comment type="similarity">
    <text evidence="2 8">Belongs to the class-V pyridoxal-phosphate-dependent aminotransferase family. Csd subfamily.</text>
</comment>
<dbReference type="NCBIfam" id="TIGR01979">
    <property type="entry name" value="sufS"/>
    <property type="match status" value="1"/>
</dbReference>
<feature type="domain" description="Aminotransferase class V" evidence="9">
    <location>
        <begin position="37"/>
        <end position="418"/>
    </location>
</feature>
<dbReference type="Gene3D" id="3.90.1150.10">
    <property type="entry name" value="Aspartate Aminotransferase, domain 1"/>
    <property type="match status" value="1"/>
</dbReference>
<dbReference type="SUPFAM" id="SSF53383">
    <property type="entry name" value="PLP-dependent transferases"/>
    <property type="match status" value="1"/>
</dbReference>
<dbReference type="InterPro" id="IPR010970">
    <property type="entry name" value="Cys_dSase_SufS"/>
</dbReference>
<dbReference type="EC" id="2.8.1.7" evidence="3 8"/>
<comment type="caution">
    <text evidence="10">The sequence shown here is derived from an EMBL/GenBank/DDBJ whole genome shotgun (WGS) entry which is preliminary data.</text>
</comment>
<comment type="function">
    <text evidence="8">Catalyzes the removal of elemental sulfur and selenium atoms from L-cysteine, L-cystine, L-selenocysteine, and L-selenocystine to produce L-alanine.</text>
</comment>
<dbReference type="Proteomes" id="UP001595965">
    <property type="component" value="Unassembled WGS sequence"/>
</dbReference>
<dbReference type="InterPro" id="IPR000192">
    <property type="entry name" value="Aminotrans_V_dom"/>
</dbReference>
<evidence type="ECO:0000256" key="4">
    <source>
        <dbReference type="ARBA" id="ARBA00022679"/>
    </source>
</evidence>
<comment type="cofactor">
    <cofactor evidence="1 7">
        <name>pyridoxal 5'-phosphate</name>
        <dbReference type="ChEBI" id="CHEBI:597326"/>
    </cofactor>
</comment>
<dbReference type="InterPro" id="IPR020578">
    <property type="entry name" value="Aminotrans_V_PyrdxlP_BS"/>
</dbReference>
<evidence type="ECO:0000256" key="2">
    <source>
        <dbReference type="ARBA" id="ARBA00010447"/>
    </source>
</evidence>
<dbReference type="CDD" id="cd06453">
    <property type="entry name" value="SufS_like"/>
    <property type="match status" value="1"/>
</dbReference>
<evidence type="ECO:0000256" key="8">
    <source>
        <dbReference type="RuleBase" id="RU004506"/>
    </source>
</evidence>
<evidence type="ECO:0000256" key="5">
    <source>
        <dbReference type="ARBA" id="ARBA00022898"/>
    </source>
</evidence>
<gene>
    <name evidence="10" type="ORF">ACFO0K_08575</name>
</gene>
<organism evidence="10 11">
    <name type="scientific">Citricoccus alkalitolerans</name>
    <dbReference type="NCBI Taxonomy" id="246603"/>
    <lineage>
        <taxon>Bacteria</taxon>
        <taxon>Bacillati</taxon>
        <taxon>Actinomycetota</taxon>
        <taxon>Actinomycetes</taxon>
        <taxon>Micrococcales</taxon>
        <taxon>Micrococcaceae</taxon>
        <taxon>Citricoccus</taxon>
    </lineage>
</organism>
<dbReference type="EMBL" id="JBHSEN010000001">
    <property type="protein sequence ID" value="MFC4429736.1"/>
    <property type="molecule type" value="Genomic_DNA"/>
</dbReference>
<evidence type="ECO:0000256" key="1">
    <source>
        <dbReference type="ARBA" id="ARBA00001933"/>
    </source>
</evidence>
<dbReference type="GO" id="GO:0031071">
    <property type="term" value="F:cysteine desulfurase activity"/>
    <property type="evidence" value="ECO:0007669"/>
    <property type="project" value="UniProtKB-EC"/>
</dbReference>
<dbReference type="PROSITE" id="PS00595">
    <property type="entry name" value="AA_TRANSFER_CLASS_5"/>
    <property type="match status" value="1"/>
</dbReference>